<feature type="compositionally biased region" description="Basic and acidic residues" evidence="1">
    <location>
        <begin position="454"/>
        <end position="511"/>
    </location>
</feature>
<organism evidence="3 4">
    <name type="scientific">Plantactinospora solaniradicis</name>
    <dbReference type="NCBI Taxonomy" id="1723736"/>
    <lineage>
        <taxon>Bacteria</taxon>
        <taxon>Bacillati</taxon>
        <taxon>Actinomycetota</taxon>
        <taxon>Actinomycetes</taxon>
        <taxon>Micromonosporales</taxon>
        <taxon>Micromonosporaceae</taxon>
        <taxon>Plantactinospora</taxon>
    </lineage>
</organism>
<dbReference type="EMBL" id="JBHSPR010000095">
    <property type="protein sequence ID" value="MFC6023479.1"/>
    <property type="molecule type" value="Genomic_DNA"/>
</dbReference>
<protein>
    <recommendedName>
        <fullName evidence="5">DMSO/TMAO reductase YedYZ heme-binding membrane subunit</fullName>
    </recommendedName>
</protein>
<proteinExistence type="predicted"/>
<accession>A0ABW1KS01</accession>
<keyword evidence="2" id="KW-0812">Transmembrane</keyword>
<evidence type="ECO:0000313" key="4">
    <source>
        <dbReference type="Proteomes" id="UP001596203"/>
    </source>
</evidence>
<feature type="transmembrane region" description="Helical" evidence="2">
    <location>
        <begin position="55"/>
        <end position="83"/>
    </location>
</feature>
<feature type="transmembrane region" description="Helical" evidence="2">
    <location>
        <begin position="199"/>
        <end position="220"/>
    </location>
</feature>
<feature type="compositionally biased region" description="Polar residues" evidence="1">
    <location>
        <begin position="1"/>
        <end position="21"/>
    </location>
</feature>
<feature type="transmembrane region" description="Helical" evidence="2">
    <location>
        <begin position="104"/>
        <end position="126"/>
    </location>
</feature>
<evidence type="ECO:0000313" key="3">
    <source>
        <dbReference type="EMBL" id="MFC6023479.1"/>
    </source>
</evidence>
<keyword evidence="2" id="KW-1133">Transmembrane helix</keyword>
<evidence type="ECO:0008006" key="5">
    <source>
        <dbReference type="Google" id="ProtNLM"/>
    </source>
</evidence>
<feature type="transmembrane region" description="Helical" evidence="2">
    <location>
        <begin position="138"/>
        <end position="160"/>
    </location>
</feature>
<feature type="region of interest" description="Disordered" evidence="1">
    <location>
        <begin position="1"/>
        <end position="24"/>
    </location>
</feature>
<dbReference type="RefSeq" id="WP_377433825.1">
    <property type="nucleotide sequence ID" value="NZ_JBHSPR010000095.1"/>
</dbReference>
<feature type="region of interest" description="Disordered" evidence="1">
    <location>
        <begin position="231"/>
        <end position="623"/>
    </location>
</feature>
<feature type="transmembrane region" description="Helical" evidence="2">
    <location>
        <begin position="28"/>
        <end position="49"/>
    </location>
</feature>
<evidence type="ECO:0000256" key="2">
    <source>
        <dbReference type="SAM" id="Phobius"/>
    </source>
</evidence>
<feature type="compositionally biased region" description="Basic and acidic residues" evidence="1">
    <location>
        <begin position="285"/>
        <end position="368"/>
    </location>
</feature>
<feature type="compositionally biased region" description="Basic and acidic residues" evidence="1">
    <location>
        <begin position="403"/>
        <end position="413"/>
    </location>
</feature>
<comment type="caution">
    <text evidence="3">The sequence shown here is derived from an EMBL/GenBank/DDBJ whole genome shotgun (WGS) entry which is preliminary data.</text>
</comment>
<keyword evidence="4" id="KW-1185">Reference proteome</keyword>
<keyword evidence="2" id="KW-0472">Membrane</keyword>
<gene>
    <name evidence="3" type="ORF">ACFP2T_45900</name>
</gene>
<name>A0ABW1KS01_9ACTN</name>
<sequence length="623" mass="67584">MARTRQIQRASIPKSFTSRGSTPRPKGALAVLVVSVLAALWAAAMLSPIGSLINAYMFVFIVFFAGPVTLVSLSLTVMAGLVATDRIVLLIRHRVLLQSAHRSLGIIAVIALVLHVLTKITAGHVSAGTAFLPFVGGANVYVGLGTVAGVLMVSVLWTGLVRVRFAGVGKPWLWRALHSVSYAAWPIALVHGLQAGRAAATWVTVSYLLCVALVVGALLVRLSVSLGRKREEQGQGTGSLAPVGKAARSAGPVRNGIGTAPAKRRTADEIRASRQNSPVTAGRRSATDGRGSGRDSRWDDDTMSGRRSDPDIRIGRADDTMGGRRSDPDIRIGRTDDTMGGRRSDPDIRIGRTEDGGTLTGRDDDRGTRVGRRRRESLNDLRDTGSGSAIDTWARAGESDTTDSSRRRSDRFAVPEVPLARDVATGAGPDVPPSDPELPWDSPRRWATSEPEDPWDRPRRGADDSAYRRPLADEDVPLRATDRDEPRPPVVDEERRPRYDTDGAGRRSWREPDDEPTTGATRPGRRRRAADEEPATERPGRRAKGDDDAEESTNEWGRAVRYEPNLAAGRDDDDDADRPALIDLASRRARKSGEPPSRSSRRKKSDDAAEEGAYWTNLKGDAR</sequence>
<reference evidence="4" key="1">
    <citation type="journal article" date="2019" name="Int. J. Syst. Evol. Microbiol.">
        <title>The Global Catalogue of Microorganisms (GCM) 10K type strain sequencing project: providing services to taxonomists for standard genome sequencing and annotation.</title>
        <authorList>
            <consortium name="The Broad Institute Genomics Platform"/>
            <consortium name="The Broad Institute Genome Sequencing Center for Infectious Disease"/>
            <person name="Wu L."/>
            <person name="Ma J."/>
        </authorList>
    </citation>
    <scope>NUCLEOTIDE SEQUENCE [LARGE SCALE GENOMIC DNA]</scope>
    <source>
        <strain evidence="4">ZS-35-S2</strain>
    </source>
</reference>
<feature type="compositionally biased region" description="Basic and acidic residues" evidence="1">
    <location>
        <begin position="529"/>
        <end position="546"/>
    </location>
</feature>
<evidence type="ECO:0000256" key="1">
    <source>
        <dbReference type="SAM" id="MobiDB-lite"/>
    </source>
</evidence>
<dbReference type="Proteomes" id="UP001596203">
    <property type="component" value="Unassembled WGS sequence"/>
</dbReference>